<sequence>MKNSLRTLLVATIACAGLGAGAVASPAVAAANPYTAQSVCGSGYYQVNQHRAPSGRSTTYLMYNGSSNCAVTIKNRDIGTPTRVWASLQRQSPSATAADDGGPYAYYAGPVRLWAKGTCVKWGGGPGSTSGSRGDLFISGWGHCG</sequence>
<evidence type="ECO:0000313" key="3">
    <source>
        <dbReference type="Proteomes" id="UP001501585"/>
    </source>
</evidence>
<evidence type="ECO:0008006" key="4">
    <source>
        <dbReference type="Google" id="ProtNLM"/>
    </source>
</evidence>
<reference evidence="3" key="1">
    <citation type="journal article" date="2019" name="Int. J. Syst. Evol. Microbiol.">
        <title>The Global Catalogue of Microorganisms (GCM) 10K type strain sequencing project: providing services to taxonomists for standard genome sequencing and annotation.</title>
        <authorList>
            <consortium name="The Broad Institute Genomics Platform"/>
            <consortium name="The Broad Institute Genome Sequencing Center for Infectious Disease"/>
            <person name="Wu L."/>
            <person name="Ma J."/>
        </authorList>
    </citation>
    <scope>NUCLEOTIDE SEQUENCE [LARGE SCALE GENOMIC DNA]</scope>
    <source>
        <strain evidence="3">JCM 15313</strain>
    </source>
</reference>
<gene>
    <name evidence="2" type="ORF">GCM10009799_36610</name>
</gene>
<dbReference type="Proteomes" id="UP001501585">
    <property type="component" value="Unassembled WGS sequence"/>
</dbReference>
<proteinExistence type="predicted"/>
<protein>
    <recommendedName>
        <fullName evidence="4">Spore-associated protein A</fullName>
    </recommendedName>
</protein>
<keyword evidence="1" id="KW-0732">Signal</keyword>
<dbReference type="RefSeq" id="WP_344102697.1">
    <property type="nucleotide sequence ID" value="NZ_BAAAPC010000016.1"/>
</dbReference>
<feature type="signal peptide" evidence="1">
    <location>
        <begin position="1"/>
        <end position="29"/>
    </location>
</feature>
<comment type="caution">
    <text evidence="2">The sequence shown here is derived from an EMBL/GenBank/DDBJ whole genome shotgun (WGS) entry which is preliminary data.</text>
</comment>
<keyword evidence="3" id="KW-1185">Reference proteome</keyword>
<dbReference type="EMBL" id="BAAAPC010000016">
    <property type="protein sequence ID" value="GAA2005817.1"/>
    <property type="molecule type" value="Genomic_DNA"/>
</dbReference>
<name>A0ABP5EUG4_9ACTN</name>
<organism evidence="2 3">
    <name type="scientific">Nocardiopsis rhodophaea</name>
    <dbReference type="NCBI Taxonomy" id="280238"/>
    <lineage>
        <taxon>Bacteria</taxon>
        <taxon>Bacillati</taxon>
        <taxon>Actinomycetota</taxon>
        <taxon>Actinomycetes</taxon>
        <taxon>Streptosporangiales</taxon>
        <taxon>Nocardiopsidaceae</taxon>
        <taxon>Nocardiopsis</taxon>
    </lineage>
</organism>
<evidence type="ECO:0000256" key="1">
    <source>
        <dbReference type="SAM" id="SignalP"/>
    </source>
</evidence>
<feature type="chain" id="PRO_5045670895" description="Spore-associated protein A" evidence="1">
    <location>
        <begin position="30"/>
        <end position="145"/>
    </location>
</feature>
<evidence type="ECO:0000313" key="2">
    <source>
        <dbReference type="EMBL" id="GAA2005817.1"/>
    </source>
</evidence>
<accession>A0ABP5EUG4</accession>